<dbReference type="PANTHER" id="PTHR24134:SF9">
    <property type="entry name" value="ANKYRIN REPEAT AND SOCS BOX PROTEIN 8"/>
    <property type="match status" value="1"/>
</dbReference>
<dbReference type="SMART" id="SM00248">
    <property type="entry name" value="ANK"/>
    <property type="match status" value="3"/>
</dbReference>
<dbReference type="Pfam" id="PF12796">
    <property type="entry name" value="Ank_2"/>
    <property type="match status" value="1"/>
</dbReference>
<accession>A0A5C2H805</accession>
<dbReference type="InterPro" id="IPR036770">
    <property type="entry name" value="Ankyrin_rpt-contain_sf"/>
</dbReference>
<dbReference type="RefSeq" id="WP_228281176.1">
    <property type="nucleotide sequence ID" value="NZ_BMEF01000003.1"/>
</dbReference>
<dbReference type="Gene3D" id="1.25.40.20">
    <property type="entry name" value="Ankyrin repeat-containing domain"/>
    <property type="match status" value="1"/>
</dbReference>
<proteinExistence type="predicted"/>
<keyword evidence="5" id="KW-1185">Reference proteome</keyword>
<evidence type="ECO:0000313" key="5">
    <source>
        <dbReference type="Proteomes" id="UP000322726"/>
    </source>
</evidence>
<evidence type="ECO:0000256" key="1">
    <source>
        <dbReference type="ARBA" id="ARBA00022737"/>
    </source>
</evidence>
<reference evidence="4 5" key="3">
    <citation type="submission" date="2019-09" db="EMBL/GenBank/DDBJ databases">
        <title>Taxonomic note: a critical rebuttal of the proposed division of the genus Arcobacter into six genera, emended descriptions of Arcobacter anaerophilus and the genus Arcobacter, and an assessment of genus-level boundaries for Epsilonproteobacteria using in silico genomic comparator tools.</title>
        <authorList>
            <person name="On S.L.W."/>
            <person name="Miller W.G."/>
            <person name="Biggs P."/>
            <person name="Cornelius A."/>
            <person name="Vandamme P."/>
        </authorList>
    </citation>
    <scope>NUCLEOTIDE SEQUENCE [LARGE SCALE GENOMIC DNA]</scope>
    <source>
        <strain evidence="4 5">LMG 26638</strain>
    </source>
</reference>
<dbReference type="InterPro" id="IPR002110">
    <property type="entry name" value="Ankyrin_rpt"/>
</dbReference>
<organism evidence="4 5">
    <name type="scientific">Malaciobacter pacificus</name>
    <dbReference type="NCBI Taxonomy" id="1080223"/>
    <lineage>
        <taxon>Bacteria</taxon>
        <taxon>Pseudomonadati</taxon>
        <taxon>Campylobacterota</taxon>
        <taxon>Epsilonproteobacteria</taxon>
        <taxon>Campylobacterales</taxon>
        <taxon>Arcobacteraceae</taxon>
        <taxon>Malaciobacter</taxon>
    </lineage>
</organism>
<feature type="repeat" description="ANK" evidence="3">
    <location>
        <begin position="65"/>
        <end position="97"/>
    </location>
</feature>
<sequence>MKKLFFSLINNQKWNTVIELIEEQQLNINYRDNKGRNALFWAIHSSNIQAIEKLIKLGINQNVTTNLTAINYAVYKDNVKIIKCLRNCGLDINQTDDIHSTALIYAVLYNKLNSINYLVDNGANIYHEDFLGNSAFSLAFDLKIKYLMDKFSNLSK</sequence>
<dbReference type="SUPFAM" id="SSF48403">
    <property type="entry name" value="Ankyrin repeat"/>
    <property type="match status" value="1"/>
</dbReference>
<reference evidence="4 5" key="2">
    <citation type="submission" date="2019-09" db="EMBL/GenBank/DDBJ databases">
        <title>Complete genome sequencing of four Arcobacter species reveals a diverse suite of mobile elements.</title>
        <authorList>
            <person name="Miller W.G."/>
            <person name="Yee E."/>
            <person name="Bono J.L."/>
        </authorList>
    </citation>
    <scope>NUCLEOTIDE SEQUENCE [LARGE SCALE GENOMIC DNA]</scope>
    <source>
        <strain evidence="4 5">LMG 26638</strain>
    </source>
</reference>
<gene>
    <name evidence="4" type="ORF">APAC_1345</name>
</gene>
<evidence type="ECO:0000313" key="4">
    <source>
        <dbReference type="EMBL" id="QEP34459.1"/>
    </source>
</evidence>
<name>A0A5C2H805_9BACT</name>
<protein>
    <submittedName>
        <fullName evidence="4">Ankyrin domain-containing protein</fullName>
    </submittedName>
</protein>
<evidence type="ECO:0000256" key="3">
    <source>
        <dbReference type="PROSITE-ProRule" id="PRU00023"/>
    </source>
</evidence>
<keyword evidence="1" id="KW-0677">Repeat</keyword>
<keyword evidence="2 3" id="KW-0040">ANK repeat</keyword>
<dbReference type="PANTHER" id="PTHR24134">
    <property type="entry name" value="ANKYRIN REPEAT-CONTAINING PROTEIN DDB_G0279043"/>
    <property type="match status" value="1"/>
</dbReference>
<dbReference type="AlphaFoldDB" id="A0A5C2H805"/>
<dbReference type="KEGG" id="apai:APAC_1345"/>
<reference evidence="5" key="1">
    <citation type="submission" date="2019-09" db="EMBL/GenBank/DDBJ databases">
        <title>Complete genome sequencing of four Arcobacter species reveals a diverse suite of mobile elements.</title>
        <authorList>
            <person name="On S.L.W."/>
            <person name="Miller W.G."/>
            <person name="Biggs P."/>
            <person name="Cornelius A."/>
            <person name="Vandamme P."/>
        </authorList>
    </citation>
    <scope>NUCLEOTIDE SEQUENCE [LARGE SCALE GENOMIC DNA]</scope>
    <source>
        <strain evidence="5">LMG 26638</strain>
    </source>
</reference>
<dbReference type="PROSITE" id="PS50088">
    <property type="entry name" value="ANK_REPEAT"/>
    <property type="match status" value="1"/>
</dbReference>
<dbReference type="Proteomes" id="UP000322726">
    <property type="component" value="Chromosome"/>
</dbReference>
<evidence type="ECO:0000256" key="2">
    <source>
        <dbReference type="ARBA" id="ARBA00023043"/>
    </source>
</evidence>
<dbReference type="EMBL" id="CP035928">
    <property type="protein sequence ID" value="QEP34459.1"/>
    <property type="molecule type" value="Genomic_DNA"/>
</dbReference>